<keyword evidence="4" id="KW-1185">Reference proteome</keyword>
<evidence type="ECO:0008006" key="5">
    <source>
        <dbReference type="Google" id="ProtNLM"/>
    </source>
</evidence>
<sequence length="387" mass="42505">MTDPARWTGVDGIRDAARRRWNDGSLPRAYAGGDVFPTIEVPLRHPSAADLGEHFDAARTWVDAVVRGSRDGLAYDVQRGRIGGRVSGATEVPVRAIVSTYAQAWRLLGVADDAEAFRRLVAEASEVRAAQEWALAHPRAAIPLSASWQPLLAAYRWLDGHRGSGRYLRQVDAPGVDTKFIEQHRAPLADMLGVSGSAAGFVRGLGLAAKPAMVRLRFDPAVFGFPAELSEASFRVDELGALTARLHSALIVENEITYLSVPVPAGGVVLWGKGYDADQPASLAWLADVPVLYWGDLDTHGFGILNRVRAWLPQAESILMDRETLLAHRERWVQEDAGTNAVLPRLDAAEHALYEDLVTDRFGAGVRLEQERIDWEWALQRLTPRFG</sequence>
<protein>
    <recommendedName>
        <fullName evidence="5">DUF3322 and DUF2220 domain-containing protein</fullName>
    </recommendedName>
</protein>
<dbReference type="OrthoDB" id="322908at2"/>
<dbReference type="AlphaFoldDB" id="A0A4P6EBZ0"/>
<feature type="domain" description="DUF3322" evidence="2">
    <location>
        <begin position="13"/>
        <end position="192"/>
    </location>
</feature>
<dbReference type="RefSeq" id="WP_129386978.1">
    <property type="nucleotide sequence ID" value="NZ_CP035494.1"/>
</dbReference>
<evidence type="ECO:0000313" key="4">
    <source>
        <dbReference type="Proteomes" id="UP000293995"/>
    </source>
</evidence>
<dbReference type="Pfam" id="PF11795">
    <property type="entry name" value="DUF3322"/>
    <property type="match status" value="1"/>
</dbReference>
<dbReference type="KEGG" id="mprt:ET475_05610"/>
<evidence type="ECO:0000313" key="3">
    <source>
        <dbReference type="EMBL" id="QAY59514.1"/>
    </source>
</evidence>
<dbReference type="Pfam" id="PF09983">
    <property type="entry name" value="JetD_C"/>
    <property type="match status" value="1"/>
</dbReference>
<evidence type="ECO:0000259" key="2">
    <source>
        <dbReference type="Pfam" id="PF11795"/>
    </source>
</evidence>
<dbReference type="Proteomes" id="UP000293995">
    <property type="component" value="Chromosome"/>
</dbReference>
<evidence type="ECO:0000259" key="1">
    <source>
        <dbReference type="Pfam" id="PF09983"/>
    </source>
</evidence>
<accession>A0A4P6EBZ0</accession>
<dbReference type="PIRSF" id="PIRSF028408">
    <property type="entry name" value="UCP028408"/>
    <property type="match status" value="1"/>
</dbReference>
<feature type="domain" description="Wadjet protein JetD C-terminal" evidence="1">
    <location>
        <begin position="206"/>
        <end position="381"/>
    </location>
</feature>
<proteinExistence type="predicted"/>
<gene>
    <name evidence="3" type="ORF">ET475_05610</name>
</gene>
<dbReference type="InterPro" id="IPR014544">
    <property type="entry name" value="UCP028408"/>
</dbReference>
<dbReference type="InterPro" id="IPR024537">
    <property type="entry name" value="DUF3322"/>
</dbReference>
<dbReference type="InterPro" id="IPR024534">
    <property type="entry name" value="JetD_C"/>
</dbReference>
<reference evidence="3 4" key="1">
    <citation type="submission" date="2019-01" db="EMBL/GenBank/DDBJ databases">
        <title>Genome sequencing of strain DFW100M-13.</title>
        <authorList>
            <person name="Heo J."/>
            <person name="Kim S.-J."/>
            <person name="Kim J.-S."/>
            <person name="Hong S.-B."/>
            <person name="Kwon S.-W."/>
        </authorList>
    </citation>
    <scope>NUCLEOTIDE SEQUENCE [LARGE SCALE GENOMIC DNA]</scope>
    <source>
        <strain evidence="3 4">DFW100M-13</strain>
    </source>
</reference>
<dbReference type="EMBL" id="CP035494">
    <property type="protein sequence ID" value="QAY59514.1"/>
    <property type="molecule type" value="Genomic_DNA"/>
</dbReference>
<organism evidence="3 4">
    <name type="scientific">Microbacterium protaetiae</name>
    <dbReference type="NCBI Taxonomy" id="2509458"/>
    <lineage>
        <taxon>Bacteria</taxon>
        <taxon>Bacillati</taxon>
        <taxon>Actinomycetota</taxon>
        <taxon>Actinomycetes</taxon>
        <taxon>Micrococcales</taxon>
        <taxon>Microbacteriaceae</taxon>
        <taxon>Microbacterium</taxon>
    </lineage>
</organism>
<name>A0A4P6EBZ0_9MICO</name>